<protein>
    <recommendedName>
        <fullName evidence="4">C2H2-type domain-containing protein</fullName>
    </recommendedName>
</protein>
<keyword evidence="3" id="KW-1185">Reference proteome</keyword>
<comment type="caution">
    <text evidence="2">The sequence shown here is derived from an EMBL/GenBank/DDBJ whole genome shotgun (WGS) entry which is preliminary data.</text>
</comment>
<evidence type="ECO:0000313" key="2">
    <source>
        <dbReference type="EMBL" id="CAL8077015.1"/>
    </source>
</evidence>
<dbReference type="Proteomes" id="UP001642540">
    <property type="component" value="Unassembled WGS sequence"/>
</dbReference>
<sequence length="114" mass="12636">MFSKVAFFSDPNNLGNGKKLKSESVMDSNNAEDNHDESQGVSPAIDSDSVRPTPIGQRRFYNACKMPTRLTTDNVKLSRKPYCYQCTICSEYFASKQQTIIHSSDSSVGTSTLL</sequence>
<organism evidence="2 3">
    <name type="scientific">Orchesella dallaii</name>
    <dbReference type="NCBI Taxonomy" id="48710"/>
    <lineage>
        <taxon>Eukaryota</taxon>
        <taxon>Metazoa</taxon>
        <taxon>Ecdysozoa</taxon>
        <taxon>Arthropoda</taxon>
        <taxon>Hexapoda</taxon>
        <taxon>Collembola</taxon>
        <taxon>Entomobryomorpha</taxon>
        <taxon>Entomobryoidea</taxon>
        <taxon>Orchesellidae</taxon>
        <taxon>Orchesellinae</taxon>
        <taxon>Orchesella</taxon>
    </lineage>
</organism>
<dbReference type="EMBL" id="CAXLJM020000012">
    <property type="protein sequence ID" value="CAL8077015.1"/>
    <property type="molecule type" value="Genomic_DNA"/>
</dbReference>
<name>A0ABP1PWQ3_9HEXA</name>
<evidence type="ECO:0000256" key="1">
    <source>
        <dbReference type="SAM" id="MobiDB-lite"/>
    </source>
</evidence>
<evidence type="ECO:0000313" key="3">
    <source>
        <dbReference type="Proteomes" id="UP001642540"/>
    </source>
</evidence>
<reference evidence="2 3" key="1">
    <citation type="submission" date="2024-08" db="EMBL/GenBank/DDBJ databases">
        <authorList>
            <person name="Cucini C."/>
            <person name="Frati F."/>
        </authorList>
    </citation>
    <scope>NUCLEOTIDE SEQUENCE [LARGE SCALE GENOMIC DNA]</scope>
</reference>
<evidence type="ECO:0008006" key="4">
    <source>
        <dbReference type="Google" id="ProtNLM"/>
    </source>
</evidence>
<accession>A0ABP1PWQ3</accession>
<gene>
    <name evidence="2" type="ORF">ODALV1_LOCUS3668</name>
</gene>
<proteinExistence type="predicted"/>
<feature type="region of interest" description="Disordered" evidence="1">
    <location>
        <begin position="1"/>
        <end position="54"/>
    </location>
</feature>